<evidence type="ECO:0000259" key="1">
    <source>
        <dbReference type="PROSITE" id="PS51186"/>
    </source>
</evidence>
<dbReference type="InterPro" id="IPR000182">
    <property type="entry name" value="GNAT_dom"/>
</dbReference>
<dbReference type="KEGG" id="lmoi:VV02_09090"/>
<dbReference type="AlphaFoldDB" id="A0A0K1JGX6"/>
<dbReference type="GO" id="GO:0016747">
    <property type="term" value="F:acyltransferase activity, transferring groups other than amino-acyl groups"/>
    <property type="evidence" value="ECO:0007669"/>
    <property type="project" value="InterPro"/>
</dbReference>
<name>A0A0K1JGX6_9MICO</name>
<reference evidence="2" key="1">
    <citation type="submission" date="2015-03" db="EMBL/GenBank/DDBJ databases">
        <title>Luteipulveratus halotolerans sp. nov., a novel actinobacterium (Dermacoccaceae) from Sarawak, Malaysia.</title>
        <authorList>
            <person name="Juboi H."/>
            <person name="Basik A."/>
            <person name="Shamsul S.S."/>
            <person name="Arnold P."/>
            <person name="Schmitt E.K."/>
            <person name="Sanglier J.-J."/>
            <person name="Yeo T."/>
        </authorList>
    </citation>
    <scope>NUCLEOTIDE SEQUENCE [LARGE SCALE GENOMIC DNA]</scope>
    <source>
        <strain evidence="2">MN07-A0370</strain>
    </source>
</reference>
<dbReference type="SUPFAM" id="SSF55729">
    <property type="entry name" value="Acyl-CoA N-acyltransferases (Nat)"/>
    <property type="match status" value="2"/>
</dbReference>
<keyword evidence="3" id="KW-1185">Reference proteome</keyword>
<protein>
    <recommendedName>
        <fullName evidence="1">N-acetyltransferase domain-containing protein</fullName>
    </recommendedName>
</protein>
<feature type="domain" description="N-acetyltransferase" evidence="1">
    <location>
        <begin position="1"/>
        <end position="166"/>
    </location>
</feature>
<evidence type="ECO:0000313" key="3">
    <source>
        <dbReference type="Proteomes" id="UP000066480"/>
    </source>
</evidence>
<dbReference type="Proteomes" id="UP000066480">
    <property type="component" value="Chromosome"/>
</dbReference>
<proteinExistence type="predicted"/>
<dbReference type="Gene3D" id="3.40.630.30">
    <property type="match status" value="1"/>
</dbReference>
<accession>A0A0K1JGX6</accession>
<dbReference type="Pfam" id="PF00583">
    <property type="entry name" value="Acetyltransf_1"/>
    <property type="match status" value="1"/>
</dbReference>
<dbReference type="PROSITE" id="PS51186">
    <property type="entry name" value="GNAT"/>
    <property type="match status" value="1"/>
</dbReference>
<dbReference type="InterPro" id="IPR016181">
    <property type="entry name" value="Acyl_CoA_acyltransferase"/>
</dbReference>
<dbReference type="EMBL" id="CP011112">
    <property type="protein sequence ID" value="AKU15972.1"/>
    <property type="molecule type" value="Genomic_DNA"/>
</dbReference>
<dbReference type="STRING" id="571913.VV02_09090"/>
<sequence>MRIIEVDGLSNEPAQQRLFAAWNEVYTSASRHLFGNEHSGFTVEEMVGRRRGSNHQFVDRAAVDGEPVGEIDPAAVVGMMSVAEPLKDNTDTGLLRLAVLPEHRRSGVGTELLRVGERVIAEHGRSVVQAITEWTEGNADESGEGFAAAYGYAPAQTTIRSAMPIRRGEHDLDHLRQLMAGDGVEDAAAFEIEASVDDLPEAWLGDLAVLEQRMSTDAPQGDTTLEEESWDAARVREELRWALDSGRQVITAVARDRLSDRLMGFTQIQVPPTDPTLAYQQDTLVLREARGNGLGLRLKACAALELIKTSDEVTRIRTWNADDNTHMLAVNADLGYEREGYLRVWEKQL</sequence>
<gene>
    <name evidence="2" type="ORF">VV02_09090</name>
</gene>
<dbReference type="CDD" id="cd04301">
    <property type="entry name" value="NAT_SF"/>
    <property type="match status" value="1"/>
</dbReference>
<evidence type="ECO:0000313" key="2">
    <source>
        <dbReference type="EMBL" id="AKU15972.1"/>
    </source>
</evidence>
<organism evidence="2 3">
    <name type="scientific">Luteipulveratus mongoliensis</name>
    <dbReference type="NCBI Taxonomy" id="571913"/>
    <lineage>
        <taxon>Bacteria</taxon>
        <taxon>Bacillati</taxon>
        <taxon>Actinomycetota</taxon>
        <taxon>Actinomycetes</taxon>
        <taxon>Micrococcales</taxon>
        <taxon>Dermacoccaceae</taxon>
        <taxon>Luteipulveratus</taxon>
    </lineage>
</organism>